<evidence type="ECO:0000256" key="1">
    <source>
        <dbReference type="ARBA" id="ARBA00004651"/>
    </source>
</evidence>
<evidence type="ECO:0000256" key="7">
    <source>
        <dbReference type="ARBA" id="ARBA00023170"/>
    </source>
</evidence>
<dbReference type="GO" id="GO:0005886">
    <property type="term" value="C:plasma membrane"/>
    <property type="evidence" value="ECO:0007669"/>
    <property type="project" value="UniProtKB-SubCell"/>
</dbReference>
<evidence type="ECO:0000256" key="9">
    <source>
        <dbReference type="SAM" id="MobiDB-lite"/>
    </source>
</evidence>
<dbReference type="WBParaSite" id="TREG1_45740.1">
    <property type="protein sequence ID" value="TREG1_45740.1"/>
    <property type="gene ID" value="TREG1_45740"/>
</dbReference>
<keyword evidence="4 10" id="KW-1133">Transmembrane helix</keyword>
<dbReference type="PANTHER" id="PTHR24249">
    <property type="entry name" value="HISTAMINE RECEPTOR-RELATED G-PROTEIN COUPLED RECEPTOR"/>
    <property type="match status" value="1"/>
</dbReference>
<feature type="transmembrane region" description="Helical" evidence="10">
    <location>
        <begin position="87"/>
        <end position="108"/>
    </location>
</feature>
<feature type="domain" description="G-protein coupled receptors family 1 profile" evidence="11">
    <location>
        <begin position="69"/>
        <end position="300"/>
    </location>
</feature>
<accession>A0AA85JWA9</accession>
<feature type="transmembrane region" description="Helical" evidence="10">
    <location>
        <begin position="53"/>
        <end position="75"/>
    </location>
</feature>
<evidence type="ECO:0000259" key="11">
    <source>
        <dbReference type="PROSITE" id="PS50262"/>
    </source>
</evidence>
<evidence type="ECO:0000256" key="10">
    <source>
        <dbReference type="SAM" id="Phobius"/>
    </source>
</evidence>
<keyword evidence="12" id="KW-1185">Reference proteome</keyword>
<keyword evidence="2" id="KW-1003">Cell membrane</keyword>
<reference evidence="13" key="2">
    <citation type="submission" date="2023-11" db="UniProtKB">
        <authorList>
            <consortium name="WormBaseParasite"/>
        </authorList>
    </citation>
    <scope>IDENTIFICATION</scope>
</reference>
<dbReference type="InterPro" id="IPR000276">
    <property type="entry name" value="GPCR_Rhodpsn"/>
</dbReference>
<feature type="transmembrane region" description="Helical" evidence="10">
    <location>
        <begin position="215"/>
        <end position="241"/>
    </location>
</feature>
<protein>
    <submittedName>
        <fullName evidence="13">G_PROTEIN_RECEP_F1_2 domain-containing protein</fullName>
    </submittedName>
</protein>
<keyword evidence="3 10" id="KW-0812">Transmembrane</keyword>
<evidence type="ECO:0000256" key="3">
    <source>
        <dbReference type="ARBA" id="ARBA00022692"/>
    </source>
</evidence>
<reference evidence="12" key="1">
    <citation type="submission" date="2022-06" db="EMBL/GenBank/DDBJ databases">
        <authorList>
            <person name="Berger JAMES D."/>
            <person name="Berger JAMES D."/>
        </authorList>
    </citation>
    <scope>NUCLEOTIDE SEQUENCE [LARGE SCALE GENOMIC DNA]</scope>
</reference>
<feature type="region of interest" description="Disordered" evidence="9">
    <location>
        <begin position="398"/>
        <end position="419"/>
    </location>
</feature>
<evidence type="ECO:0000313" key="12">
    <source>
        <dbReference type="Proteomes" id="UP000050795"/>
    </source>
</evidence>
<dbReference type="InterPro" id="IPR017452">
    <property type="entry name" value="GPCR_Rhodpsn_7TM"/>
</dbReference>
<keyword evidence="8" id="KW-0807">Transducer</keyword>
<dbReference type="AlphaFoldDB" id="A0AA85JWA9"/>
<comment type="subcellular location">
    <subcellularLocation>
        <location evidence="1">Cell membrane</location>
        <topology evidence="1">Multi-pass membrane protein</topology>
    </subcellularLocation>
</comment>
<feature type="transmembrane region" description="Helical" evidence="10">
    <location>
        <begin position="621"/>
        <end position="645"/>
    </location>
</feature>
<dbReference type="GO" id="GO:0004930">
    <property type="term" value="F:G protein-coupled receptor activity"/>
    <property type="evidence" value="ECO:0007669"/>
    <property type="project" value="UniProtKB-KW"/>
</dbReference>
<organism evidence="12 13">
    <name type="scientific">Trichobilharzia regenti</name>
    <name type="common">Nasal bird schistosome</name>
    <dbReference type="NCBI Taxonomy" id="157069"/>
    <lineage>
        <taxon>Eukaryota</taxon>
        <taxon>Metazoa</taxon>
        <taxon>Spiralia</taxon>
        <taxon>Lophotrochozoa</taxon>
        <taxon>Platyhelminthes</taxon>
        <taxon>Trematoda</taxon>
        <taxon>Digenea</taxon>
        <taxon>Strigeidida</taxon>
        <taxon>Schistosomatoidea</taxon>
        <taxon>Schistosomatidae</taxon>
        <taxon>Trichobilharzia</taxon>
    </lineage>
</organism>
<keyword evidence="7" id="KW-0675">Receptor</keyword>
<evidence type="ECO:0000256" key="2">
    <source>
        <dbReference type="ARBA" id="ARBA00022475"/>
    </source>
</evidence>
<feature type="transmembrane region" description="Helical" evidence="10">
    <location>
        <begin position="665"/>
        <end position="681"/>
    </location>
</feature>
<evidence type="ECO:0000256" key="4">
    <source>
        <dbReference type="ARBA" id="ARBA00022989"/>
    </source>
</evidence>
<evidence type="ECO:0000256" key="5">
    <source>
        <dbReference type="ARBA" id="ARBA00023040"/>
    </source>
</evidence>
<dbReference type="InterPro" id="IPR050569">
    <property type="entry name" value="TAAR"/>
</dbReference>
<dbReference type="PROSITE" id="PS50262">
    <property type="entry name" value="G_PROTEIN_RECEP_F1_2"/>
    <property type="match status" value="1"/>
</dbReference>
<dbReference type="Gene3D" id="1.20.1070.10">
    <property type="entry name" value="Rhodopsin 7-helix transmembrane proteins"/>
    <property type="match status" value="1"/>
</dbReference>
<dbReference type="SUPFAM" id="SSF81321">
    <property type="entry name" value="Family A G protein-coupled receptor-like"/>
    <property type="match status" value="1"/>
</dbReference>
<evidence type="ECO:0000256" key="6">
    <source>
        <dbReference type="ARBA" id="ARBA00023136"/>
    </source>
</evidence>
<keyword evidence="5" id="KW-0297">G-protein coupled receptor</keyword>
<dbReference type="Pfam" id="PF00001">
    <property type="entry name" value="7tm_1"/>
    <property type="match status" value="1"/>
</dbReference>
<dbReference type="Proteomes" id="UP000050795">
    <property type="component" value="Unassembled WGS sequence"/>
</dbReference>
<sequence length="698" mass="79467">MIFNKDHQGVYTQVNYSNNNNSSYGVHPIIIDDQTLSYFVKANGLKSVNWTSWLGISVVLFTVTITWTLHICIMVSVSRNLMVKHITYFYISSIGFVIMLHSVFNFPIHIISDIFGENEYIQNFCCVSVATETVVCHAILLHLLGSSLDTHFRLTKPRWFTSTSNGSDKRLLAIRLKIAAPWIVSILQTGAQIILSDPFPPAYLEEGRFCTSPDVNFLILRTLVAFLLPLLASIVILFMTAHRIQNLQRQKQRIQCSREIPPYTREEMNTDITGSRTNENSVYCLVTSCTNKHDKSSKRKENELIPLSYFNKHCNYDYEQTFDTMTRSKKLETEYKNLHKICHNEFIGSQCSGNETSFNANNDVLRAFVNDSSTDNNKNSPIRCPGSPILLKLPSTPKTISSQYQQGSSSSDAGISSQTTEDTDEFIIHNCMTQKCNSTKDNSSFNINNDNDNNDNPWEILDSECQTKSSKSNDNQKLIRHFCPQHGQVIIPENVYKPSLPVVQEIDVRQGGGQTTQDFILHSNEISPFSGKNKSLLMHVKNNLFSSPKSMTFSTPITAHIIFNKLCYLEKEEDYLTDPCKVNNKQTHSQCNDEQRYNQHESELHSSKFPKQFPEHRAVKLNMILCAITIAMWSPFVTATLSHLLLSNSNYFHLLSVGTLIQFKWLAYMSSVAYPIGFLLVDSQLCKTTFSQMCHRKL</sequence>
<evidence type="ECO:0000313" key="13">
    <source>
        <dbReference type="WBParaSite" id="TREG1_45740.1"/>
    </source>
</evidence>
<keyword evidence="6 10" id="KW-0472">Membrane</keyword>
<name>A0AA85JWA9_TRIRE</name>
<evidence type="ECO:0000256" key="8">
    <source>
        <dbReference type="ARBA" id="ARBA00023224"/>
    </source>
</evidence>
<feature type="compositionally biased region" description="Low complexity" evidence="9">
    <location>
        <begin position="401"/>
        <end position="418"/>
    </location>
</feature>
<proteinExistence type="predicted"/>